<gene>
    <name evidence="3" type="ORF">N7U68_08595</name>
</gene>
<dbReference type="PANTHER" id="PTHR34580:SF3">
    <property type="entry name" value="PROTEIN PAFB"/>
    <property type="match status" value="1"/>
</dbReference>
<evidence type="ECO:0000313" key="4">
    <source>
        <dbReference type="Proteomes" id="UP001064087"/>
    </source>
</evidence>
<dbReference type="EMBL" id="CP106738">
    <property type="protein sequence ID" value="UXX84676.1"/>
    <property type="molecule type" value="Genomic_DNA"/>
</dbReference>
<dbReference type="InterPro" id="IPR026881">
    <property type="entry name" value="WYL_dom"/>
</dbReference>
<evidence type="ECO:0000259" key="1">
    <source>
        <dbReference type="Pfam" id="PF08279"/>
    </source>
</evidence>
<dbReference type="Proteomes" id="UP001064087">
    <property type="component" value="Chromosome"/>
</dbReference>
<evidence type="ECO:0000313" key="3">
    <source>
        <dbReference type="EMBL" id="UXX84676.1"/>
    </source>
</evidence>
<dbReference type="Gene3D" id="1.10.10.10">
    <property type="entry name" value="Winged helix-like DNA-binding domain superfamily/Winged helix DNA-binding domain"/>
    <property type="match status" value="1"/>
</dbReference>
<feature type="domain" description="WYL" evidence="2">
    <location>
        <begin position="132"/>
        <end position="196"/>
    </location>
</feature>
<accession>A0ABY6DEV0</accession>
<keyword evidence="4" id="KW-1185">Reference proteome</keyword>
<proteinExistence type="predicted"/>
<feature type="domain" description="Helix-turn-helix type 11" evidence="1">
    <location>
        <begin position="6"/>
        <end position="60"/>
    </location>
</feature>
<dbReference type="PANTHER" id="PTHR34580">
    <property type="match status" value="1"/>
</dbReference>
<dbReference type="Pfam" id="PF13280">
    <property type="entry name" value="WYL"/>
    <property type="match status" value="1"/>
</dbReference>
<dbReference type="InterPro" id="IPR036388">
    <property type="entry name" value="WH-like_DNA-bd_sf"/>
</dbReference>
<dbReference type="InterPro" id="IPR051534">
    <property type="entry name" value="CBASS_pafABC_assoc_protein"/>
</dbReference>
<name>A0ABY6DEV0_9RHOB</name>
<reference evidence="3" key="1">
    <citation type="submission" date="2022-10" db="EMBL/GenBank/DDBJ databases">
        <title>Roseovarius pelagicus sp. nov., isolated from Arctic seawater.</title>
        <authorList>
            <person name="Hong Y.W."/>
            <person name="Hwang C.Y."/>
        </authorList>
    </citation>
    <scope>NUCLEOTIDE SEQUENCE</scope>
    <source>
        <strain evidence="3">HL-MP18</strain>
    </source>
</reference>
<dbReference type="RefSeq" id="WP_263048841.1">
    <property type="nucleotide sequence ID" value="NZ_CP106738.1"/>
</dbReference>
<protein>
    <submittedName>
        <fullName evidence="3">YafY family transcriptional regulator</fullName>
    </submittedName>
</protein>
<dbReference type="PROSITE" id="PS52050">
    <property type="entry name" value="WYL"/>
    <property type="match status" value="1"/>
</dbReference>
<dbReference type="InterPro" id="IPR036390">
    <property type="entry name" value="WH_DNA-bd_sf"/>
</dbReference>
<dbReference type="InterPro" id="IPR013196">
    <property type="entry name" value="HTH_11"/>
</dbReference>
<organism evidence="3 4">
    <name type="scientific">Roseovarius pelagicus</name>
    <dbReference type="NCBI Taxonomy" id="2980108"/>
    <lineage>
        <taxon>Bacteria</taxon>
        <taxon>Pseudomonadati</taxon>
        <taxon>Pseudomonadota</taxon>
        <taxon>Alphaproteobacteria</taxon>
        <taxon>Rhodobacterales</taxon>
        <taxon>Roseobacteraceae</taxon>
        <taxon>Roseovarius</taxon>
    </lineage>
</organism>
<evidence type="ECO:0000259" key="2">
    <source>
        <dbReference type="Pfam" id="PF13280"/>
    </source>
</evidence>
<sequence length="220" mass="24157">MLRTDRLFEVIDLLRQARGPVTARQIAQSIEVSDRTVYRYIAHLQSLRVPIDGAAGVGYILRPGYDLPPLNFDAAEQEALIVGMSLLARTGDAELQRAARRVLAKVETGQTVPGGLGVSDWGIAFDAPQIGSQLRSAIRDEAVLRLTYLSLAGDTTLREVKPLVLTYYVEVAVLSGWCALRSDFRAFRLDRIEALEHTGEHFTGEGATLRAMMSSNNGSR</sequence>
<dbReference type="Pfam" id="PF08279">
    <property type="entry name" value="HTH_11"/>
    <property type="match status" value="1"/>
</dbReference>
<dbReference type="SUPFAM" id="SSF46785">
    <property type="entry name" value="Winged helix' DNA-binding domain"/>
    <property type="match status" value="1"/>
</dbReference>